<evidence type="ECO:0000259" key="1">
    <source>
        <dbReference type="Pfam" id="PF00535"/>
    </source>
</evidence>
<dbReference type="RefSeq" id="WP_219479514.1">
    <property type="nucleotide sequence ID" value="NZ_JAHXCT010000001.1"/>
</dbReference>
<dbReference type="Proteomes" id="UP000788426">
    <property type="component" value="Unassembled WGS sequence"/>
</dbReference>
<dbReference type="CDD" id="cd00761">
    <property type="entry name" value="Glyco_tranf_GTA_type"/>
    <property type="match status" value="1"/>
</dbReference>
<comment type="caution">
    <text evidence="4">The sequence shown here is derived from an EMBL/GenBank/DDBJ whole genome shotgun (WGS) entry which is preliminary data.</text>
</comment>
<proteinExistence type="predicted"/>
<dbReference type="PANTHER" id="PTHR43685">
    <property type="entry name" value="GLYCOSYLTRANSFERASE"/>
    <property type="match status" value="1"/>
</dbReference>
<gene>
    <name evidence="4" type="ORF">KZO38_01190</name>
</gene>
<organism evidence="4 5">
    <name type="scientific">Hoylesella nanceiensis</name>
    <dbReference type="NCBI Taxonomy" id="425941"/>
    <lineage>
        <taxon>Bacteria</taxon>
        <taxon>Pseudomonadati</taxon>
        <taxon>Bacteroidota</taxon>
        <taxon>Bacteroidia</taxon>
        <taxon>Bacteroidales</taxon>
        <taxon>Prevotellaceae</taxon>
        <taxon>Hoylesella</taxon>
    </lineage>
</organism>
<dbReference type="NCBIfam" id="TIGR02669">
    <property type="entry name" value="SpoIID_LytB"/>
    <property type="match status" value="1"/>
</dbReference>
<sequence>MINHIDYFLPGEGFLNNPETLEKVANEKEITSVYALVKDEHFNTELNKNNIKVVCFHDFLSTEMLHQLIEHATSPYILLNLKNASIEWGYNALSRMLQVAKDTDAEIVYADHYDIIEGQTQKHPLINYQIGSVRDDFDFGQLVLIKTQALREFLNSNKEESYKYAGWYSFRLFAGANNKIVHIDEYLYTKTETDNRKSGEKQFDYVNAAFRDIQIDMEKAFTAFLDKQKMLVNIANYQPIQFNDYHFNLEASVIIPVFNREKTISDAVLSALKQKTSFRFNVIVVDNHSTDDTTKILSELSKSYHNLIHLIPERSDLGIGGCWNYAINSTHCGKFAVQLDSDDLYSSSSTLQKVVDAFYKQKAAMIVGSYRICNFELETLPPGLIDHKEWTDNNGCNNALRINGLGAPRAFYTPILREIGFPNTSYGEDYAVGLRISRDYKIGRIYDELYLCRRWGGNSDAALSIEKVNANNLYKDKIRTIEILARFNKNITNNNPLVNSSLNRFFNQQLSHWEEVEKRYKKLSEIETKTLEIGENYVKLQHNPSRLLSTGASISKADIEQRPCFLCKKQRPEEQLIKRFDSRFEILVNPFPILPIHFTIASTQHQPQRIYSNIDEVHHFLYEFPEMMLFYNGPLSGASAPDHLHFQAGTNGILPLQNDWNRLKNDIKPLVSLNEQEQLGIINTFIVPVFVIQYQQGQSQIELFKLLYNSLKEIQPETEEPMMNIISWRNEKEFITVVIPREKHRPECYYAKGNLQRMISPGALDMSGLIITPKKEDFDTLSGAEAVNIIQECGFTSEKANRVCDIIERNKHFKPTSFTTALLSEQPTISVGILCDKQIDIILNDVYTAKGQSVQGEQSLVFDDGGILWNGKNYQEITFHPQTSNASFTLKNVSIGINFHWERKEEQTFEGALKLIIDSDKIWAINILPLENYLSSVISSEMSATSSLELLKAHSVISRSWLLNQIEKHNQSKNEQSNNFFSFTKTDKEIVRWYDREDHSLFDVCADDHCQRYQGISKGITPNAAKAIKETTGEVLLSNNEICDARFSKCCGGATEEYQYCWDNNPKDYLIALKDDKEGTEIDLTSESTAHQWIVDSPDAFCNTTDKKILSQVLKDYDQETKDFYRWEISYSQEELKELISKKLNTDLGDIIDMIALERGKSGRIYRLKIVGSEKEIIIGKELEIRRVLSKSHLYSSAFIIEKPVDSNNVPTTFTLKGAGWGHGVGLCQIGAAVMGEQGFDYKEILLHYYKNVEIKKIYNK</sequence>
<dbReference type="PANTHER" id="PTHR43685:SF2">
    <property type="entry name" value="GLYCOSYLTRANSFERASE 2-LIKE DOMAIN-CONTAINING PROTEIN"/>
    <property type="match status" value="1"/>
</dbReference>
<dbReference type="InterPro" id="IPR013486">
    <property type="entry name" value="SpoIID/LytB"/>
</dbReference>
<evidence type="ECO:0000313" key="4">
    <source>
        <dbReference type="EMBL" id="MBW4768385.1"/>
    </source>
</evidence>
<evidence type="ECO:0000313" key="5">
    <source>
        <dbReference type="Proteomes" id="UP000788426"/>
    </source>
</evidence>
<reference evidence="4 5" key="1">
    <citation type="submission" date="2021-07" db="EMBL/GenBank/DDBJ databases">
        <title>Genomic diversity and antimicrobial resistance of Prevotella spp. isolated from chronic lung disease airways.</title>
        <authorList>
            <person name="Webb K.A."/>
            <person name="Olagoke O.S."/>
            <person name="Baird T."/>
            <person name="Neill J."/>
            <person name="Pham A."/>
            <person name="Wells T.J."/>
            <person name="Ramsay K.A."/>
            <person name="Bell S.C."/>
            <person name="Sarovich D.S."/>
            <person name="Price E.P."/>
        </authorList>
    </citation>
    <scope>NUCLEOTIDE SEQUENCE [LARGE SCALE GENOMIC DNA]</scope>
    <source>
        <strain evidence="4 5">SCHI0011.S.12</strain>
    </source>
</reference>
<dbReference type="InterPro" id="IPR013693">
    <property type="entry name" value="SpoIID/LytB_N"/>
</dbReference>
<dbReference type="Pfam" id="PF08486">
    <property type="entry name" value="SpoIID"/>
    <property type="match status" value="1"/>
</dbReference>
<dbReference type="InterPro" id="IPR046320">
    <property type="entry name" value="DUF4922"/>
</dbReference>
<name>A0ABS6Y9Z6_9BACT</name>
<feature type="domain" description="DUF4922" evidence="3">
    <location>
        <begin position="505"/>
        <end position="650"/>
    </location>
</feature>
<keyword evidence="5" id="KW-1185">Reference proteome</keyword>
<feature type="domain" description="Glycosyltransferase 2-like" evidence="1">
    <location>
        <begin position="252"/>
        <end position="382"/>
    </location>
</feature>
<dbReference type="Pfam" id="PF00535">
    <property type="entry name" value="Glycos_transf_2"/>
    <property type="match status" value="1"/>
</dbReference>
<evidence type="ECO:0000259" key="2">
    <source>
        <dbReference type="Pfam" id="PF08486"/>
    </source>
</evidence>
<accession>A0ABS6Y9Z6</accession>
<dbReference type="Pfam" id="PF16269">
    <property type="entry name" value="DUF4922"/>
    <property type="match status" value="1"/>
</dbReference>
<evidence type="ECO:0000259" key="3">
    <source>
        <dbReference type="Pfam" id="PF16269"/>
    </source>
</evidence>
<feature type="domain" description="Sporulation stage II protein D amidase enhancer LytB N-terminal" evidence="2">
    <location>
        <begin position="920"/>
        <end position="1036"/>
    </location>
</feature>
<dbReference type="InterPro" id="IPR050834">
    <property type="entry name" value="Glycosyltransf_2"/>
</dbReference>
<dbReference type="InterPro" id="IPR001173">
    <property type="entry name" value="Glyco_trans_2-like"/>
</dbReference>
<protein>
    <submittedName>
        <fullName evidence="4">DUF4922 domain-containing protein</fullName>
    </submittedName>
</protein>
<dbReference type="EMBL" id="JAHXCT010000001">
    <property type="protein sequence ID" value="MBW4768385.1"/>
    <property type="molecule type" value="Genomic_DNA"/>
</dbReference>